<evidence type="ECO:0000259" key="1">
    <source>
        <dbReference type="PROSITE" id="PS51208"/>
    </source>
</evidence>
<dbReference type="NCBIfam" id="TIGR01414">
    <property type="entry name" value="autotrans_barl"/>
    <property type="match status" value="1"/>
</dbReference>
<dbReference type="GO" id="GO:0019867">
    <property type="term" value="C:outer membrane"/>
    <property type="evidence" value="ECO:0007669"/>
    <property type="project" value="InterPro"/>
</dbReference>
<dbReference type="Gene3D" id="2.40.128.130">
    <property type="entry name" value="Autotransporter beta-domain"/>
    <property type="match status" value="1"/>
</dbReference>
<dbReference type="SMART" id="SM00869">
    <property type="entry name" value="Autotransporter"/>
    <property type="match status" value="1"/>
</dbReference>
<dbReference type="InterPro" id="IPR005546">
    <property type="entry name" value="Autotransporte_beta"/>
</dbReference>
<sequence>GGFNNPDLNQRDLFSACNAMIESSNELDGQRGSATDRSLGLSEQELAAALQDLAHEEIITQGTMATETSSAQQANIDMRLSQLLGKVPSISVTGLQFKQNGKTLMADALGFKYGQRGGAAGDGDAGWRKLGVFINGSIGFGEKEGTDREDAFDFDTSGITVGVDYRLTNQFVLGVAAGYNKLGSDIVHTASVSGGSVDADGYSLSGYGLYYLDNFYVNGVITYTSNDYDIERRVVILSNNPSIPTINRTASANTDSDQIAFSATAGYELSREAWTFGPYARLDYLDVDIDGYTETGAGGLNLQVN</sequence>
<dbReference type="InterPro" id="IPR036709">
    <property type="entry name" value="Autotransporte_beta_dom_sf"/>
</dbReference>
<comment type="caution">
    <text evidence="2">The sequence shown here is derived from an EMBL/GenBank/DDBJ whole genome shotgun (WGS) entry which is preliminary data.</text>
</comment>
<evidence type="ECO:0000313" key="2">
    <source>
        <dbReference type="EMBL" id="OAD22086.1"/>
    </source>
</evidence>
<feature type="non-terminal residue" evidence="2">
    <location>
        <position position="305"/>
    </location>
</feature>
<accession>A0A176S2B8</accession>
<dbReference type="SUPFAM" id="SSF103515">
    <property type="entry name" value="Autotransporter"/>
    <property type="match status" value="1"/>
</dbReference>
<organism evidence="2 3">
    <name type="scientific">Candidatus Thiomargarita nelsonii</name>
    <dbReference type="NCBI Taxonomy" id="1003181"/>
    <lineage>
        <taxon>Bacteria</taxon>
        <taxon>Pseudomonadati</taxon>
        <taxon>Pseudomonadota</taxon>
        <taxon>Gammaproteobacteria</taxon>
        <taxon>Thiotrichales</taxon>
        <taxon>Thiotrichaceae</taxon>
        <taxon>Thiomargarita</taxon>
    </lineage>
</organism>
<reference evidence="2 3" key="1">
    <citation type="submission" date="2016-05" db="EMBL/GenBank/DDBJ databases">
        <title>Single-cell genome of chain-forming Candidatus Thiomargarita nelsonii and comparison to other large sulfur-oxidizing bacteria.</title>
        <authorList>
            <person name="Winkel M."/>
            <person name="Salman V."/>
            <person name="Woyke T."/>
            <person name="Schulz-Vogt H."/>
            <person name="Richter M."/>
            <person name="Flood B."/>
            <person name="Bailey J."/>
            <person name="Amann R."/>
            <person name="Mussmann M."/>
        </authorList>
    </citation>
    <scope>NUCLEOTIDE SEQUENCE [LARGE SCALE GENOMIC DNA]</scope>
    <source>
        <strain evidence="2 3">THI036</strain>
    </source>
</reference>
<feature type="domain" description="Autotransporter" evidence="1">
    <location>
        <begin position="125"/>
        <end position="305"/>
    </location>
</feature>
<dbReference type="InterPro" id="IPR006315">
    <property type="entry name" value="OM_autotransptr_brl_dom"/>
</dbReference>
<evidence type="ECO:0000313" key="3">
    <source>
        <dbReference type="Proteomes" id="UP000076962"/>
    </source>
</evidence>
<dbReference type="PROSITE" id="PS51208">
    <property type="entry name" value="AUTOTRANSPORTER"/>
    <property type="match status" value="1"/>
</dbReference>
<dbReference type="EMBL" id="LUTY01001182">
    <property type="protein sequence ID" value="OAD22086.1"/>
    <property type="molecule type" value="Genomic_DNA"/>
</dbReference>
<proteinExistence type="predicted"/>
<dbReference type="AlphaFoldDB" id="A0A176S2B8"/>
<gene>
    <name evidence="2" type="ORF">THIOM_002130</name>
</gene>
<dbReference type="Pfam" id="PF03797">
    <property type="entry name" value="Autotransporter"/>
    <property type="match status" value="1"/>
</dbReference>
<protein>
    <submittedName>
        <fullName evidence="2">Outer membrane autotransporter barrel domain protein</fullName>
    </submittedName>
</protein>
<keyword evidence="3" id="KW-1185">Reference proteome</keyword>
<feature type="non-terminal residue" evidence="2">
    <location>
        <position position="1"/>
    </location>
</feature>
<dbReference type="Proteomes" id="UP000076962">
    <property type="component" value="Unassembled WGS sequence"/>
</dbReference>
<name>A0A176S2B8_9GAMM</name>